<sequence>MSVCPGVLSTSTETMVLTVFSASNYFAPGSNLGAFVRLGSDLVPNCVQFQTGRQNLCTSSPHQCVRLVEQDAVKALREKLFTHRPELTVAFMERDPQCTGPEACSIRRLQPRWSHRFQRIPRSIPPPRQPLHSSRHDQYSDSWKSLYFTPREANKQS</sequence>
<dbReference type="GeneTree" id="ENSGT00940000169749"/>
<dbReference type="Gene3D" id="3.60.21.10">
    <property type="match status" value="1"/>
</dbReference>
<reference evidence="2" key="1">
    <citation type="submission" date="2025-08" db="UniProtKB">
        <authorList>
            <consortium name="Ensembl"/>
        </authorList>
    </citation>
    <scope>IDENTIFICATION</scope>
</reference>
<dbReference type="InterPro" id="IPR029052">
    <property type="entry name" value="Metallo-depent_PP-like"/>
</dbReference>
<name>A0A8C4QYD6_EPTBU</name>
<feature type="region of interest" description="Disordered" evidence="1">
    <location>
        <begin position="117"/>
        <end position="139"/>
    </location>
</feature>
<protein>
    <submittedName>
        <fullName evidence="2">Uncharacterized protein</fullName>
    </submittedName>
</protein>
<proteinExistence type="predicted"/>
<dbReference type="Proteomes" id="UP000694388">
    <property type="component" value="Unplaced"/>
</dbReference>
<dbReference type="SUPFAM" id="SSF56300">
    <property type="entry name" value="Metallo-dependent phosphatases"/>
    <property type="match status" value="1"/>
</dbReference>
<accession>A0A8C4QYD6</accession>
<evidence type="ECO:0000313" key="2">
    <source>
        <dbReference type="Ensembl" id="ENSEBUP00000021464.1"/>
    </source>
</evidence>
<evidence type="ECO:0000256" key="1">
    <source>
        <dbReference type="SAM" id="MobiDB-lite"/>
    </source>
</evidence>
<organism evidence="2 3">
    <name type="scientific">Eptatretus burgeri</name>
    <name type="common">Inshore hagfish</name>
    <dbReference type="NCBI Taxonomy" id="7764"/>
    <lineage>
        <taxon>Eukaryota</taxon>
        <taxon>Metazoa</taxon>
        <taxon>Chordata</taxon>
        <taxon>Craniata</taxon>
        <taxon>Vertebrata</taxon>
        <taxon>Cyclostomata</taxon>
        <taxon>Myxini</taxon>
        <taxon>Myxiniformes</taxon>
        <taxon>Myxinidae</taxon>
        <taxon>Eptatretinae</taxon>
        <taxon>Eptatretus</taxon>
    </lineage>
</organism>
<dbReference type="AlphaFoldDB" id="A0A8C4QYD6"/>
<keyword evidence="3" id="KW-1185">Reference proteome</keyword>
<reference evidence="2" key="2">
    <citation type="submission" date="2025-09" db="UniProtKB">
        <authorList>
            <consortium name="Ensembl"/>
        </authorList>
    </citation>
    <scope>IDENTIFICATION</scope>
</reference>
<dbReference type="Ensembl" id="ENSEBUT00000022040.1">
    <property type="protein sequence ID" value="ENSEBUP00000021464.1"/>
    <property type="gene ID" value="ENSEBUG00000013261.1"/>
</dbReference>
<evidence type="ECO:0000313" key="3">
    <source>
        <dbReference type="Proteomes" id="UP000694388"/>
    </source>
</evidence>